<organism evidence="2 3">
    <name type="scientific">Paramecium tetraurelia</name>
    <dbReference type="NCBI Taxonomy" id="5888"/>
    <lineage>
        <taxon>Eukaryota</taxon>
        <taxon>Sar</taxon>
        <taxon>Alveolata</taxon>
        <taxon>Ciliophora</taxon>
        <taxon>Intramacronucleata</taxon>
        <taxon>Oligohymenophorea</taxon>
        <taxon>Peniculida</taxon>
        <taxon>Parameciidae</taxon>
        <taxon>Paramecium</taxon>
    </lineage>
</organism>
<dbReference type="Proteomes" id="UP000000600">
    <property type="component" value="Unassembled WGS sequence"/>
</dbReference>
<dbReference type="EMBL" id="CT868330">
    <property type="protein sequence ID" value="CAK79497.1"/>
    <property type="molecule type" value="Genomic_DNA"/>
</dbReference>
<accession>A0D8Y0</accession>
<keyword evidence="3" id="KW-1185">Reference proteome</keyword>
<dbReference type="OMA" id="ANDQKEF"/>
<gene>
    <name evidence="2" type="ORF">GSPATT00014443001</name>
</gene>
<reference evidence="2 3" key="1">
    <citation type="journal article" date="2006" name="Nature">
        <title>Global trends of whole-genome duplications revealed by the ciliate Paramecium tetraurelia.</title>
        <authorList>
            <consortium name="Genoscope"/>
            <person name="Aury J.-M."/>
            <person name="Jaillon O."/>
            <person name="Duret L."/>
            <person name="Noel B."/>
            <person name="Jubin C."/>
            <person name="Porcel B.M."/>
            <person name="Segurens B."/>
            <person name="Daubin V."/>
            <person name="Anthouard V."/>
            <person name="Aiach N."/>
            <person name="Arnaiz O."/>
            <person name="Billaut A."/>
            <person name="Beisson J."/>
            <person name="Blanc I."/>
            <person name="Bouhouche K."/>
            <person name="Camara F."/>
            <person name="Duharcourt S."/>
            <person name="Guigo R."/>
            <person name="Gogendeau D."/>
            <person name="Katinka M."/>
            <person name="Keller A.-M."/>
            <person name="Kissmehl R."/>
            <person name="Klotz C."/>
            <person name="Koll F."/>
            <person name="Le Moue A."/>
            <person name="Lepere C."/>
            <person name="Malinsky S."/>
            <person name="Nowacki M."/>
            <person name="Nowak J.K."/>
            <person name="Plattner H."/>
            <person name="Poulain J."/>
            <person name="Ruiz F."/>
            <person name="Serrano V."/>
            <person name="Zagulski M."/>
            <person name="Dessen P."/>
            <person name="Betermier M."/>
            <person name="Weissenbach J."/>
            <person name="Scarpelli C."/>
            <person name="Schachter V."/>
            <person name="Sperling L."/>
            <person name="Meyer E."/>
            <person name="Cohen J."/>
            <person name="Wincker P."/>
        </authorList>
    </citation>
    <scope>NUCLEOTIDE SEQUENCE [LARGE SCALE GENOMIC DNA]</scope>
    <source>
        <strain evidence="2 3">Stock d4-2</strain>
    </source>
</reference>
<dbReference type="GeneID" id="5032678"/>
<evidence type="ECO:0000313" key="2">
    <source>
        <dbReference type="EMBL" id="CAK79497.1"/>
    </source>
</evidence>
<evidence type="ECO:0000256" key="1">
    <source>
        <dbReference type="SAM" id="MobiDB-lite"/>
    </source>
</evidence>
<feature type="region of interest" description="Disordered" evidence="1">
    <location>
        <begin position="36"/>
        <end position="72"/>
    </location>
</feature>
<feature type="compositionally biased region" description="Basic and acidic residues" evidence="1">
    <location>
        <begin position="44"/>
        <end position="69"/>
    </location>
</feature>
<protein>
    <submittedName>
        <fullName evidence="2">Uncharacterized protein</fullName>
    </submittedName>
</protein>
<dbReference type="HOGENOM" id="CLU_130685_0_0_1"/>
<name>A0D8Y0_PARTE</name>
<dbReference type="OrthoDB" id="303260at2759"/>
<proteinExistence type="predicted"/>
<dbReference type="InParanoid" id="A0D8Y0"/>
<dbReference type="AlphaFoldDB" id="A0D8Y0"/>
<evidence type="ECO:0000313" key="3">
    <source>
        <dbReference type="Proteomes" id="UP000000600"/>
    </source>
</evidence>
<sequence length="174" mass="20798">MKQQSDNLFFQSQLYIVVLNEPLTILQFLENNENENQKQASYQDKLEISNKSERKENSNKSRHQLERRKNPYGSGWANKVLEKQFGVHLSQITQRAGPRWVIKKLKPVEANDQKEFDRPRLVKDFLSQEKKTRQTTSKSYRRRIDKNYKEQKQSFNGTSIFDPNFQINLQQYNL</sequence>
<dbReference type="KEGG" id="ptm:GSPATT00014443001"/>
<dbReference type="RefSeq" id="XP_001446894.1">
    <property type="nucleotide sequence ID" value="XM_001446857.1"/>
</dbReference>